<proteinExistence type="predicted"/>
<accession>A0A1X9LQV2</accession>
<reference evidence="1 2" key="1">
    <citation type="submission" date="2017-04" db="EMBL/GenBank/DDBJ databases">
        <authorList>
            <person name="Afonso C.L."/>
            <person name="Miller P.J."/>
            <person name="Scott M.A."/>
            <person name="Spackman E."/>
            <person name="Goraichik I."/>
            <person name="Dimitrov K.M."/>
            <person name="Suarez D.L."/>
            <person name="Swayne D.E."/>
        </authorList>
    </citation>
    <scope>NUCLEOTIDE SEQUENCE [LARGE SCALE GENOMIC DNA]</scope>
    <source>
        <strain evidence="2">XA(T)</strain>
        <plasmid evidence="2">Plasmid unnamed1</plasmid>
    </source>
</reference>
<dbReference type="KEGG" id="cphy:B5808_19505"/>
<geneLocation type="plasmid" evidence="1">
    <name>unnamed1</name>
</geneLocation>
<keyword evidence="1" id="KW-0614">Plasmid</keyword>
<gene>
    <name evidence="1" type="ORF">B5808_19505</name>
</gene>
<protein>
    <submittedName>
        <fullName evidence="1">Uncharacterized protein</fullName>
    </submittedName>
</protein>
<dbReference type="EMBL" id="CP020716">
    <property type="protein sequence ID" value="ARJ07584.1"/>
    <property type="molecule type" value="Genomic_DNA"/>
</dbReference>
<dbReference type="AlphaFoldDB" id="A0A1X9LQV2"/>
<name>A0A1X9LQV2_9MICO</name>
<sequence>MRSPTLDAATRVGAAQLRAAQMAKATMAITTMAITIPETSTTRSSLPGVLLAYRKTCNYLLHPNDQGALRW</sequence>
<evidence type="ECO:0000313" key="2">
    <source>
        <dbReference type="Proteomes" id="UP000192775"/>
    </source>
</evidence>
<evidence type="ECO:0000313" key="1">
    <source>
        <dbReference type="EMBL" id="ARJ07584.1"/>
    </source>
</evidence>
<organism evidence="1 2">
    <name type="scientific">Cnuibacter physcomitrellae</name>
    <dbReference type="NCBI Taxonomy" id="1619308"/>
    <lineage>
        <taxon>Bacteria</taxon>
        <taxon>Bacillati</taxon>
        <taxon>Actinomycetota</taxon>
        <taxon>Actinomycetes</taxon>
        <taxon>Micrococcales</taxon>
        <taxon>Microbacteriaceae</taxon>
        <taxon>Cnuibacter</taxon>
    </lineage>
</organism>
<dbReference type="Proteomes" id="UP000192775">
    <property type="component" value="Plasmid unnamed1"/>
</dbReference>
<keyword evidence="2" id="KW-1185">Reference proteome</keyword>